<name>A0A4T0UBW8_9BASI</name>
<proteinExistence type="predicted"/>
<dbReference type="Proteomes" id="UP000307169">
    <property type="component" value="Unassembled WGS sequence"/>
</dbReference>
<comment type="caution">
    <text evidence="1">The sequence shown here is derived from an EMBL/GenBank/DDBJ whole genome shotgun (WGS) entry which is preliminary data.</text>
</comment>
<reference evidence="1 2" key="1">
    <citation type="submission" date="2019-03" db="EMBL/GenBank/DDBJ databases">
        <title>Sequencing 25 genomes of Wallemia mellicola.</title>
        <authorList>
            <person name="Gostincar C."/>
        </authorList>
    </citation>
    <scope>NUCLEOTIDE SEQUENCE [LARGE SCALE GENOMIC DNA]</scope>
    <source>
        <strain evidence="1 2">EXF-1262</strain>
    </source>
</reference>
<dbReference type="EMBL" id="SPRH01000008">
    <property type="protein sequence ID" value="TIC03075.1"/>
    <property type="molecule type" value="Genomic_DNA"/>
</dbReference>
<organism evidence="1 2">
    <name type="scientific">Wallemia mellicola</name>
    <dbReference type="NCBI Taxonomy" id="1708541"/>
    <lineage>
        <taxon>Eukaryota</taxon>
        <taxon>Fungi</taxon>
        <taxon>Dikarya</taxon>
        <taxon>Basidiomycota</taxon>
        <taxon>Wallemiomycotina</taxon>
        <taxon>Wallemiomycetes</taxon>
        <taxon>Wallemiales</taxon>
        <taxon>Wallemiaceae</taxon>
        <taxon>Wallemia</taxon>
    </lineage>
</organism>
<sequence>MLFLKSTKLDVKSASEKWKALSKEQKDEINKKALEYPPINNREDIPRSYYNQIRQIQLDLAEEWKFNETGSNFALQFTVYCPILESIDEIHFSDCFNCCFADSVSIAITFTFTNADHTFSITANDDISASVGKPAFIGSSPCPTSNRGLKELKSGHDDSLLNFISFLSVDLDASTDERIGQHTGERVLYQQSKTDQVQIVFEKALDKLNIPGVLPHAMDIWKKASKKVYKSTPARKMFIAGCIVIASREQKKQTRLENILQPSSEYMKLLLHVVKLTKRALNYKASLNISEDVRSSVQILLTRVGQIANDSIKASEAVRSTLSSVKFHSLRQIAHNLLEIAINSGYLKKRYRANPIALSIIVLAVESQITKLATDVKVDMIETLSMSLDKVSMQTVNANLLDMLNLLRKITKVYMPWLEDEITARNKDKVGARIHRHRYNSFIWIADVAKYAKNANLSLGYEFADDTKVRTDRNTSAFVRSAIQFVRDNQEGTISASLSEELIESIKQEFMPSYSHSKALKRLGDKNVDNASDDELFSDEELASYIRTEDEVIAKQLAVGGMYDYQSKSKRRVVDKSEKRQKSNKTTAPVEEHEIEEIVGSIDPTSLYEEVASLIDT</sequence>
<dbReference type="AlphaFoldDB" id="A0A4T0UBW8"/>
<evidence type="ECO:0000313" key="2">
    <source>
        <dbReference type="Proteomes" id="UP000307169"/>
    </source>
</evidence>
<accession>A0A4T0UBW8</accession>
<evidence type="ECO:0000313" key="1">
    <source>
        <dbReference type="EMBL" id="TIC03075.1"/>
    </source>
</evidence>
<protein>
    <submittedName>
        <fullName evidence="1">Uncharacterized protein</fullName>
    </submittedName>
</protein>
<gene>
    <name evidence="1" type="ORF">E3Q17_01048</name>
</gene>